<reference evidence="1 2" key="1">
    <citation type="journal article" date="2020" name="IScience">
        <title>Genome Sequencing of the Endangered Kingdonia uniflora (Circaeasteraceae, Ranunculales) Reveals Potential Mechanisms of Evolutionary Specialization.</title>
        <authorList>
            <person name="Sun Y."/>
            <person name="Deng T."/>
            <person name="Zhang A."/>
            <person name="Moore M.J."/>
            <person name="Landis J.B."/>
            <person name="Lin N."/>
            <person name="Zhang H."/>
            <person name="Zhang X."/>
            <person name="Huang J."/>
            <person name="Zhang X."/>
            <person name="Sun H."/>
            <person name="Wang H."/>
        </authorList>
    </citation>
    <scope>NUCLEOTIDE SEQUENCE [LARGE SCALE GENOMIC DNA]</scope>
    <source>
        <strain evidence="1">TB1705</strain>
        <tissue evidence="1">Leaf</tissue>
    </source>
</reference>
<dbReference type="EMBL" id="JACGCM010001009">
    <property type="protein sequence ID" value="KAF6163011.1"/>
    <property type="molecule type" value="Genomic_DNA"/>
</dbReference>
<dbReference type="AlphaFoldDB" id="A0A7J7N711"/>
<protein>
    <submittedName>
        <fullName evidence="1">Uncharacterized protein</fullName>
    </submittedName>
</protein>
<accession>A0A7J7N711</accession>
<keyword evidence="2" id="KW-1185">Reference proteome</keyword>
<dbReference type="Proteomes" id="UP000541444">
    <property type="component" value="Unassembled WGS sequence"/>
</dbReference>
<comment type="caution">
    <text evidence="1">The sequence shown here is derived from an EMBL/GenBank/DDBJ whole genome shotgun (WGS) entry which is preliminary data.</text>
</comment>
<gene>
    <name evidence="1" type="ORF">GIB67_021160</name>
</gene>
<proteinExistence type="predicted"/>
<sequence>MGLYSTSVAYHFIQQHLFKHNLYFPKFVTYIYIRKIHIPFNITFYQTFACTTHLRLEHLLFINPSLPLHLPSSPTILLKSTYHHNVQEDAKIVVSHET</sequence>
<organism evidence="1 2">
    <name type="scientific">Kingdonia uniflora</name>
    <dbReference type="NCBI Taxonomy" id="39325"/>
    <lineage>
        <taxon>Eukaryota</taxon>
        <taxon>Viridiplantae</taxon>
        <taxon>Streptophyta</taxon>
        <taxon>Embryophyta</taxon>
        <taxon>Tracheophyta</taxon>
        <taxon>Spermatophyta</taxon>
        <taxon>Magnoliopsida</taxon>
        <taxon>Ranunculales</taxon>
        <taxon>Circaeasteraceae</taxon>
        <taxon>Kingdonia</taxon>
    </lineage>
</organism>
<evidence type="ECO:0000313" key="2">
    <source>
        <dbReference type="Proteomes" id="UP000541444"/>
    </source>
</evidence>
<name>A0A7J7N711_9MAGN</name>
<evidence type="ECO:0000313" key="1">
    <source>
        <dbReference type="EMBL" id="KAF6163011.1"/>
    </source>
</evidence>